<dbReference type="GO" id="GO:2000556">
    <property type="term" value="P:positive regulation of T-helper 1 cell cytokine production"/>
    <property type="evidence" value="ECO:0007669"/>
    <property type="project" value="Ensembl"/>
</dbReference>
<dbReference type="GO" id="GO:0051142">
    <property type="term" value="P:positive regulation of NK T cell proliferation"/>
    <property type="evidence" value="ECO:0007669"/>
    <property type="project" value="Ensembl"/>
</dbReference>
<dbReference type="GO" id="GO:0042632">
    <property type="term" value="P:cholesterol homeostasis"/>
    <property type="evidence" value="ECO:0007669"/>
    <property type="project" value="Ensembl"/>
</dbReference>
<evidence type="ECO:0000313" key="11">
    <source>
        <dbReference type="Proteomes" id="UP000189704"/>
    </source>
</evidence>
<evidence type="ECO:0000256" key="1">
    <source>
        <dbReference type="ARBA" id="ARBA00004496"/>
    </source>
</evidence>
<dbReference type="GO" id="GO:0042088">
    <property type="term" value="P:T-helper 1 type immune response"/>
    <property type="evidence" value="ECO:0007669"/>
    <property type="project" value="Ensembl"/>
</dbReference>
<dbReference type="InterPro" id="IPR015529">
    <property type="entry name" value="IL-18"/>
</dbReference>
<organism evidence="11 12">
    <name type="scientific">Carlito syrichta</name>
    <name type="common">Philippine tarsier</name>
    <name type="synonym">Tarsius syrichta</name>
    <dbReference type="NCBI Taxonomy" id="1868482"/>
    <lineage>
        <taxon>Eukaryota</taxon>
        <taxon>Metazoa</taxon>
        <taxon>Chordata</taxon>
        <taxon>Craniata</taxon>
        <taxon>Vertebrata</taxon>
        <taxon>Euteleostomi</taxon>
        <taxon>Mammalia</taxon>
        <taxon>Eutheria</taxon>
        <taxon>Euarchontoglires</taxon>
        <taxon>Primates</taxon>
        <taxon>Haplorrhini</taxon>
        <taxon>Tarsiiformes</taxon>
        <taxon>Tarsiidae</taxon>
        <taxon>Carlito</taxon>
    </lineage>
</organism>
<evidence type="ECO:0000313" key="12">
    <source>
        <dbReference type="RefSeq" id="XP_008063763.1"/>
    </source>
</evidence>
<dbReference type="GO" id="GO:0045630">
    <property type="term" value="P:positive regulation of T-helper 2 cell differentiation"/>
    <property type="evidence" value="ECO:0007669"/>
    <property type="project" value="Ensembl"/>
</dbReference>
<dbReference type="Gene3D" id="2.80.10.50">
    <property type="match status" value="1"/>
</dbReference>
<dbReference type="GO" id="GO:0070328">
    <property type="term" value="P:triglyceride homeostasis"/>
    <property type="evidence" value="ECO:0007669"/>
    <property type="project" value="Ensembl"/>
</dbReference>
<dbReference type="PANTHER" id="PTHR10078">
    <property type="entry name" value="INTERLEUKIN-1 FAMILY MEMBER"/>
    <property type="match status" value="1"/>
</dbReference>
<dbReference type="GO" id="GO:0042119">
    <property type="term" value="P:neutrophil activation"/>
    <property type="evidence" value="ECO:0007669"/>
    <property type="project" value="Ensembl"/>
</dbReference>
<dbReference type="GO" id="GO:0045662">
    <property type="term" value="P:negative regulation of myoblast differentiation"/>
    <property type="evidence" value="ECO:0007669"/>
    <property type="project" value="Ensembl"/>
</dbReference>
<dbReference type="CTD" id="3606"/>
<dbReference type="GO" id="GO:0010744">
    <property type="term" value="P:positive regulation of macrophage derived foam cell differentiation"/>
    <property type="evidence" value="ECO:0007669"/>
    <property type="project" value="Ensembl"/>
</dbReference>
<protein>
    <recommendedName>
        <fullName evidence="4 10">Interleukin-18</fullName>
        <shortName evidence="10">IL-18</shortName>
    </recommendedName>
</protein>
<dbReference type="GO" id="GO:0005125">
    <property type="term" value="F:cytokine activity"/>
    <property type="evidence" value="ECO:0007669"/>
    <property type="project" value="UniProtKB-KW"/>
</dbReference>
<dbReference type="GO" id="GO:0042267">
    <property type="term" value="P:natural killer cell mediated cytotoxicity"/>
    <property type="evidence" value="ECO:0007669"/>
    <property type="project" value="Ensembl"/>
</dbReference>
<evidence type="ECO:0000256" key="10">
    <source>
        <dbReference type="PIRNR" id="PIRNR015162"/>
    </source>
</evidence>
<comment type="function">
    <text evidence="9 10">Pro-inflammatory cytokine primarily involved in epithelial barrier repair, polarized T-helper 1 (Th1) cell and natural killer (NK) cell immune responses. Upon binding to IL18R1 and IL18RAP, forms a signaling ternary complex which activates NF-kappa-B, triggering synthesis of inflammatory mediators. Synergizes with IL12/interleukin-12 to induce IFNG synthesis from T-helper 1 (Th1) cells and natural killer (NK) cells. Involved in transduction of inflammation downstream of pyroptosis: its mature form is specifically released in the extracellular milieu by passing through the gasdermin-D (GSDMD) pore.</text>
</comment>
<keyword evidence="5" id="KW-0963">Cytoplasm</keyword>
<dbReference type="OrthoDB" id="8535973at2759"/>
<dbReference type="Pfam" id="PF00340">
    <property type="entry name" value="IL1"/>
    <property type="match status" value="1"/>
</dbReference>
<evidence type="ECO:0000256" key="4">
    <source>
        <dbReference type="ARBA" id="ARBA00016740"/>
    </source>
</evidence>
<evidence type="ECO:0000256" key="2">
    <source>
        <dbReference type="ARBA" id="ARBA00004613"/>
    </source>
</evidence>
<dbReference type="GO" id="GO:0045515">
    <property type="term" value="F:interleukin-18 receptor binding"/>
    <property type="evidence" value="ECO:0007669"/>
    <property type="project" value="Ensembl"/>
</dbReference>
<dbReference type="STRING" id="1868482.ENSTSYP00000034922"/>
<dbReference type="AlphaFoldDB" id="A0A1U7U4V0"/>
<comment type="subunit">
    <text evidence="8">Forms a ternary complex with ligand-binding receptor subunit IL18R1 and signaling receptor subunit IL18RAP at the plasma membrane. Mature IL18 first binds to IL18R1 forming a low affinity binary complex, which then interacts with IL18RAP to form a high affinity ternary complex that signals inside the cell. Interacts with cargo receptor TMED10; the interaction mediates the translocation from the cytoplasm into the ERGIC (endoplasmic reticulum-Golgi intermediate compartment) and thereby secretion.</text>
</comment>
<dbReference type="GO" id="GO:0042104">
    <property type="term" value="P:positive regulation of activated T cell proliferation"/>
    <property type="evidence" value="ECO:0007669"/>
    <property type="project" value="Ensembl"/>
</dbReference>
<keyword evidence="11" id="KW-1185">Reference proteome</keyword>
<dbReference type="GO" id="GO:0030101">
    <property type="term" value="P:natural killer cell activation"/>
    <property type="evidence" value="ECO:0007669"/>
    <property type="project" value="Ensembl"/>
</dbReference>
<evidence type="ECO:0000256" key="6">
    <source>
        <dbReference type="ARBA" id="ARBA00022514"/>
    </source>
</evidence>
<dbReference type="GO" id="GO:0048661">
    <property type="term" value="P:positive regulation of smooth muscle cell proliferation"/>
    <property type="evidence" value="ECO:0007669"/>
    <property type="project" value="Ensembl"/>
</dbReference>
<dbReference type="GO" id="GO:0005737">
    <property type="term" value="C:cytoplasm"/>
    <property type="evidence" value="ECO:0007669"/>
    <property type="project" value="UniProtKB-SubCell"/>
</dbReference>
<dbReference type="PIRSF" id="PIRSF015162">
    <property type="entry name" value="Interleukin_18"/>
    <property type="match status" value="1"/>
</dbReference>
<dbReference type="GO" id="GO:0008283">
    <property type="term" value="P:cell population proliferation"/>
    <property type="evidence" value="ECO:0007669"/>
    <property type="project" value="Ensembl"/>
</dbReference>
<sequence length="192" mass="22226">MAAELAEDNFINLVGMKLINNTLYFIAEDDENLESDYFGKLDYKCSIIRNLNNQVLFINQGNHPVFEEMTDSDCKDNKEQTVFRIHMYKDSDARGMAVAISVKYKNTSTLSCENKHLSFKEISPPNEINDTKSDIIFILKSVPGHDNMLQFESSSYKGYYLACEKERQLFKLILKKEDERDKSVMFIVENSD</sequence>
<name>A0A1U7U4V0_CARSF</name>
<dbReference type="GO" id="GO:0050729">
    <property type="term" value="P:positive regulation of inflammatory response"/>
    <property type="evidence" value="ECO:0007669"/>
    <property type="project" value="Ensembl"/>
</dbReference>
<dbReference type="SUPFAM" id="SSF50353">
    <property type="entry name" value="Cytokine"/>
    <property type="match status" value="1"/>
</dbReference>
<dbReference type="GO" id="GO:0006954">
    <property type="term" value="P:inflammatory response"/>
    <property type="evidence" value="ECO:0007669"/>
    <property type="project" value="UniProtKB-UniRule"/>
</dbReference>
<proteinExistence type="inferred from homology"/>
<dbReference type="GO" id="GO:0061436">
    <property type="term" value="P:establishment of skin barrier"/>
    <property type="evidence" value="ECO:0007669"/>
    <property type="project" value="Ensembl"/>
</dbReference>
<dbReference type="PANTHER" id="PTHR10078:SF35">
    <property type="entry name" value="INTERLEUKIN-18"/>
    <property type="match status" value="1"/>
</dbReference>
<evidence type="ECO:0000256" key="3">
    <source>
        <dbReference type="ARBA" id="ARBA00010448"/>
    </source>
</evidence>
<dbReference type="RefSeq" id="XP_008063763.1">
    <property type="nucleotide sequence ID" value="XM_008065572.1"/>
</dbReference>
<dbReference type="GO" id="GO:0032729">
    <property type="term" value="P:positive regulation of type II interferon production"/>
    <property type="evidence" value="ECO:0007669"/>
    <property type="project" value="Ensembl"/>
</dbReference>
<dbReference type="GO" id="GO:0051897">
    <property type="term" value="P:positive regulation of phosphatidylinositol 3-kinase/protein kinase B signal transduction"/>
    <property type="evidence" value="ECO:0007669"/>
    <property type="project" value="Ensembl"/>
</dbReference>
<comment type="subcellular location">
    <subcellularLocation>
        <location evidence="1">Cytoplasm</location>
    </subcellularLocation>
    <subcellularLocation>
        <location evidence="2 10">Secreted</location>
    </subcellularLocation>
</comment>
<evidence type="ECO:0000256" key="7">
    <source>
        <dbReference type="ARBA" id="ARBA00022525"/>
    </source>
</evidence>
<dbReference type="GO" id="GO:0001525">
    <property type="term" value="P:angiogenesis"/>
    <property type="evidence" value="ECO:0007669"/>
    <property type="project" value="Ensembl"/>
</dbReference>
<dbReference type="GeneID" id="103268016"/>
<dbReference type="GO" id="GO:0120162">
    <property type="term" value="P:positive regulation of cold-induced thermogenesis"/>
    <property type="evidence" value="ECO:0007669"/>
    <property type="project" value="Ensembl"/>
</dbReference>
<dbReference type="CDD" id="cd23298">
    <property type="entry name" value="beta-trefoil_IL18"/>
    <property type="match status" value="1"/>
</dbReference>
<dbReference type="GO" id="GO:0032819">
    <property type="term" value="P:positive regulation of natural killer cell proliferation"/>
    <property type="evidence" value="ECO:0007669"/>
    <property type="project" value="Ensembl"/>
</dbReference>
<evidence type="ECO:0000256" key="5">
    <source>
        <dbReference type="ARBA" id="ARBA00022490"/>
    </source>
</evidence>
<reference evidence="12" key="1">
    <citation type="submission" date="2025-08" db="UniProtKB">
        <authorList>
            <consortium name="RefSeq"/>
        </authorList>
    </citation>
    <scope>IDENTIFICATION</scope>
</reference>
<keyword evidence="6 10" id="KW-0202">Cytokine</keyword>
<dbReference type="InterPro" id="IPR000975">
    <property type="entry name" value="IL-1_fam"/>
</dbReference>
<evidence type="ECO:0000256" key="8">
    <source>
        <dbReference type="ARBA" id="ARBA00023612"/>
    </source>
</evidence>
<keyword evidence="7 10" id="KW-0964">Secreted</keyword>
<dbReference type="PRINTS" id="PR01933">
    <property type="entry name" value="INTRLEUKIN18"/>
</dbReference>
<dbReference type="KEGG" id="csyr:103268016"/>
<comment type="similarity">
    <text evidence="3 10">Belongs to the IL-1 family.</text>
</comment>
<evidence type="ECO:0000256" key="9">
    <source>
        <dbReference type="ARBA" id="ARBA00033736"/>
    </source>
</evidence>
<gene>
    <name evidence="12" type="primary">IL18</name>
</gene>
<dbReference type="GO" id="GO:0035655">
    <property type="term" value="P:interleukin-18-mediated signaling pathway"/>
    <property type="evidence" value="ECO:0007669"/>
    <property type="project" value="Ensembl"/>
</dbReference>
<dbReference type="GO" id="GO:0071222">
    <property type="term" value="P:cellular response to lipopolysaccharide"/>
    <property type="evidence" value="ECO:0007669"/>
    <property type="project" value="TreeGrafter"/>
</dbReference>
<dbReference type="GO" id="GO:0050830">
    <property type="term" value="P:defense response to Gram-positive bacterium"/>
    <property type="evidence" value="ECO:0007669"/>
    <property type="project" value="Ensembl"/>
</dbReference>
<dbReference type="Proteomes" id="UP000189704">
    <property type="component" value="Unplaced"/>
</dbReference>
<dbReference type="InterPro" id="IPR008996">
    <property type="entry name" value="IL1/FGF"/>
</dbReference>
<dbReference type="GO" id="GO:0032740">
    <property type="term" value="P:positive regulation of interleukin-17 production"/>
    <property type="evidence" value="ECO:0007669"/>
    <property type="project" value="Ensembl"/>
</dbReference>
<dbReference type="OMA" id="RQFYKFE"/>
<dbReference type="GO" id="GO:1901224">
    <property type="term" value="P:positive regulation of non-canonical NF-kappaB signal transduction"/>
    <property type="evidence" value="ECO:0007669"/>
    <property type="project" value="Ensembl"/>
</dbReference>
<dbReference type="GO" id="GO:0045944">
    <property type="term" value="P:positive regulation of transcription by RNA polymerase II"/>
    <property type="evidence" value="ECO:0007669"/>
    <property type="project" value="Ensembl"/>
</dbReference>
<accession>A0A1U7U4V0</accession>
<dbReference type="GO" id="GO:0032725">
    <property type="term" value="P:positive regulation of granulocyte macrophage colony-stimulating factor production"/>
    <property type="evidence" value="ECO:0007669"/>
    <property type="project" value="Ensembl"/>
</dbReference>
<dbReference type="GO" id="GO:0005615">
    <property type="term" value="C:extracellular space"/>
    <property type="evidence" value="ECO:0007669"/>
    <property type="project" value="UniProtKB-UniRule"/>
</dbReference>